<comment type="caution">
    <text evidence="2">The sequence shown here is derived from an EMBL/GenBank/DDBJ whole genome shotgun (WGS) entry which is preliminary data.</text>
</comment>
<evidence type="ECO:0008006" key="4">
    <source>
        <dbReference type="Google" id="ProtNLM"/>
    </source>
</evidence>
<proteinExistence type="predicted"/>
<evidence type="ECO:0000313" key="3">
    <source>
        <dbReference type="Proteomes" id="UP000194737"/>
    </source>
</evidence>
<evidence type="ECO:0000313" key="2">
    <source>
        <dbReference type="EMBL" id="OTN93549.1"/>
    </source>
</evidence>
<evidence type="ECO:0000256" key="1">
    <source>
        <dbReference type="SAM" id="MobiDB-lite"/>
    </source>
</evidence>
<dbReference type="RefSeq" id="WP_086325308.1">
    <property type="nucleotide sequence ID" value="NZ_NGLB01000005.1"/>
</dbReference>
<dbReference type="AlphaFoldDB" id="A0AB73NH85"/>
<accession>A0AB73NH85</accession>
<dbReference type="EMBL" id="NGLB01000005">
    <property type="protein sequence ID" value="OTN93549.1"/>
    <property type="molecule type" value="Genomic_DNA"/>
</dbReference>
<feature type="region of interest" description="Disordered" evidence="1">
    <location>
        <begin position="121"/>
        <end position="141"/>
    </location>
</feature>
<dbReference type="Proteomes" id="UP000194737">
    <property type="component" value="Unassembled WGS sequence"/>
</dbReference>
<name>A0AB73NH85_ENTFC</name>
<protein>
    <recommendedName>
        <fullName evidence="4">DUF961 domain-containing protein</fullName>
    </recommendedName>
</protein>
<dbReference type="InterPro" id="IPR038620">
    <property type="entry name" value="YdcP-like_sf"/>
</dbReference>
<organism evidence="2 3">
    <name type="scientific">Enterococcus faecium</name>
    <name type="common">Streptococcus faecium</name>
    <dbReference type="NCBI Taxonomy" id="1352"/>
    <lineage>
        <taxon>Bacteria</taxon>
        <taxon>Bacillati</taxon>
        <taxon>Bacillota</taxon>
        <taxon>Bacilli</taxon>
        <taxon>Lactobacillales</taxon>
        <taxon>Enterococcaceae</taxon>
        <taxon>Enterococcus</taxon>
    </lineage>
</organism>
<dbReference type="Gene3D" id="2.40.50.390">
    <property type="entry name" value="Conjugative transposon protein, DUF961"/>
    <property type="match status" value="1"/>
</dbReference>
<gene>
    <name evidence="2" type="ORF">A5804_002919</name>
</gene>
<reference evidence="2 3" key="1">
    <citation type="submission" date="2017-05" db="EMBL/GenBank/DDBJ databases">
        <title>The Genome Sequence of Enterococcus faecium 6F2_DIV0138.</title>
        <authorList>
            <consortium name="The Broad Institute Genomics Platform"/>
            <consortium name="The Broad Institute Genomic Center for Infectious Diseases"/>
            <person name="Earl A."/>
            <person name="Manson A."/>
            <person name="Schwartman J."/>
            <person name="Gilmore M."/>
            <person name="Abouelleil A."/>
            <person name="Cao P."/>
            <person name="Chapman S."/>
            <person name="Cusick C."/>
            <person name="Shea T."/>
            <person name="Young S."/>
            <person name="Neafsey D."/>
            <person name="Nusbaum C."/>
            <person name="Birren B."/>
        </authorList>
    </citation>
    <scope>NUCLEOTIDE SEQUENCE [LARGE SCALE GENOMIC DNA]</scope>
    <source>
        <strain evidence="2 3">6F2_DIV0138</strain>
    </source>
</reference>
<sequence>MARIEFFDNGNVVPADPEATLGTLEILKVLEPRMVYEEDEEGNSVPTGEISERPVECFSTVVGCSVDISFSPDVVLEGLKPFDEISLQGVEFVPWANIDENSMSNYADSGIKIRATGFKQVTASTSKTTSTPETKDSPKSK</sequence>